<accession>A0A9P8KCM7</accession>
<evidence type="ECO:0000313" key="3">
    <source>
        <dbReference type="Proteomes" id="UP000767238"/>
    </source>
</evidence>
<sequence length="296" mass="32722">MQPTAVAQPASRFNVQLSQSFDLSNTNRSSQVDVPAVPAVVQGVFTSVGARTSVRLHIQGLQWIAGITKVKIGKLQLSSKICRQILENLRSQAIWFSDHCGFTAICIFTDARMKRYIGEKLDVHLIALLDDTFATENGMCGRAVRTCECGHVLDHTKNLYTMSGGVSGKTNNRCRTGTLTFRNISTPRTASLSATSCGVDTMTAPRTCQHVGNMSAERRRYLAEDQGRGHRVHPTRLHATVTSIHNSSGLRMLRIGEEYWLIVSVHFLRDQVKSGLKGRKSRRSSLSDAKVQTRHG</sequence>
<evidence type="ECO:0000313" key="2">
    <source>
        <dbReference type="EMBL" id="KAH0238012.1"/>
    </source>
</evidence>
<reference evidence="2" key="2">
    <citation type="submission" date="2021-08" db="EMBL/GenBank/DDBJ databases">
        <authorList>
            <person name="Gostincar C."/>
            <person name="Sun X."/>
            <person name="Song Z."/>
            <person name="Gunde-Cimerman N."/>
        </authorList>
    </citation>
    <scope>NUCLEOTIDE SEQUENCE</scope>
    <source>
        <strain evidence="2">EXF-8016</strain>
    </source>
</reference>
<comment type="caution">
    <text evidence="2">The sequence shown here is derived from an EMBL/GenBank/DDBJ whole genome shotgun (WGS) entry which is preliminary data.</text>
</comment>
<feature type="non-terminal residue" evidence="2">
    <location>
        <position position="296"/>
    </location>
</feature>
<dbReference type="Proteomes" id="UP000767238">
    <property type="component" value="Unassembled WGS sequence"/>
</dbReference>
<dbReference type="EMBL" id="JAHFYH010000001">
    <property type="protein sequence ID" value="KAH0238012.1"/>
    <property type="molecule type" value="Genomic_DNA"/>
</dbReference>
<reference evidence="2" key="1">
    <citation type="journal article" date="2021" name="J Fungi (Basel)">
        <title>Virulence traits and population genomics of the black yeast Aureobasidium melanogenum.</title>
        <authorList>
            <person name="Cernosa A."/>
            <person name="Sun X."/>
            <person name="Gostincar C."/>
            <person name="Fang C."/>
            <person name="Gunde-Cimerman N."/>
            <person name="Song Z."/>
        </authorList>
    </citation>
    <scope>NUCLEOTIDE SEQUENCE</scope>
    <source>
        <strain evidence="2">EXF-8016</strain>
    </source>
</reference>
<evidence type="ECO:0000256" key="1">
    <source>
        <dbReference type="SAM" id="MobiDB-lite"/>
    </source>
</evidence>
<organism evidence="2 3">
    <name type="scientific">Aureobasidium melanogenum</name>
    <name type="common">Aureobasidium pullulans var. melanogenum</name>
    <dbReference type="NCBI Taxonomy" id="46634"/>
    <lineage>
        <taxon>Eukaryota</taxon>
        <taxon>Fungi</taxon>
        <taxon>Dikarya</taxon>
        <taxon>Ascomycota</taxon>
        <taxon>Pezizomycotina</taxon>
        <taxon>Dothideomycetes</taxon>
        <taxon>Dothideomycetidae</taxon>
        <taxon>Dothideales</taxon>
        <taxon>Saccotheciaceae</taxon>
        <taxon>Aureobasidium</taxon>
    </lineage>
</organism>
<name>A0A9P8KCM7_AURME</name>
<protein>
    <submittedName>
        <fullName evidence="2">Uncharacterized protein</fullName>
    </submittedName>
</protein>
<proteinExistence type="predicted"/>
<feature type="region of interest" description="Disordered" evidence="1">
    <location>
        <begin position="275"/>
        <end position="296"/>
    </location>
</feature>
<gene>
    <name evidence="2" type="ORF">KCV03_g61</name>
</gene>
<dbReference type="AlphaFoldDB" id="A0A9P8KCM7"/>